<dbReference type="EMBL" id="JBHTCP010000003">
    <property type="protein sequence ID" value="MFC7370441.1"/>
    <property type="molecule type" value="Genomic_DNA"/>
</dbReference>
<dbReference type="NCBIfam" id="TIGR02849">
    <property type="entry name" value="spore_III_AD"/>
    <property type="match status" value="1"/>
</dbReference>
<feature type="transmembrane region" description="Helical" evidence="1">
    <location>
        <begin position="64"/>
        <end position="81"/>
    </location>
</feature>
<evidence type="ECO:0000313" key="2">
    <source>
        <dbReference type="EMBL" id="MFC7370441.1"/>
    </source>
</evidence>
<gene>
    <name evidence="2" type="primary">spoIIIAD</name>
    <name evidence="2" type="ORF">ACFQPF_01995</name>
</gene>
<feature type="transmembrane region" description="Helical" evidence="1">
    <location>
        <begin position="27"/>
        <end position="44"/>
    </location>
</feature>
<keyword evidence="1" id="KW-0472">Membrane</keyword>
<sequence length="128" mass="13745">MEIIQIVGFGFIATFLAIVLKEQKANFAFLITLAAGAILFIFLSEKIGEILSMLQKLADNAGLNMIYVGTILKIIGIAYIAEFGSHIIRDAGQSAIAQKVELAGKVLILVLAIPIMTVIIETVIAMIP</sequence>
<organism evidence="2 3">
    <name type="scientific">Fictibacillus iocasae</name>
    <dbReference type="NCBI Taxonomy" id="2715437"/>
    <lineage>
        <taxon>Bacteria</taxon>
        <taxon>Bacillati</taxon>
        <taxon>Bacillota</taxon>
        <taxon>Bacilli</taxon>
        <taxon>Bacillales</taxon>
        <taxon>Fictibacillaceae</taxon>
        <taxon>Fictibacillus</taxon>
    </lineage>
</organism>
<dbReference type="Pfam" id="PF06686">
    <property type="entry name" value="SpoIIIAC"/>
    <property type="match status" value="2"/>
</dbReference>
<accession>A0ABW2NP41</accession>
<name>A0ABW2NP41_9BACL</name>
<evidence type="ECO:0000313" key="3">
    <source>
        <dbReference type="Proteomes" id="UP001596549"/>
    </source>
</evidence>
<reference evidence="3" key="1">
    <citation type="journal article" date="2019" name="Int. J. Syst. Evol. Microbiol.">
        <title>The Global Catalogue of Microorganisms (GCM) 10K type strain sequencing project: providing services to taxonomists for standard genome sequencing and annotation.</title>
        <authorList>
            <consortium name="The Broad Institute Genomics Platform"/>
            <consortium name="The Broad Institute Genome Sequencing Center for Infectious Disease"/>
            <person name="Wu L."/>
            <person name="Ma J."/>
        </authorList>
    </citation>
    <scope>NUCLEOTIDE SEQUENCE [LARGE SCALE GENOMIC DNA]</scope>
    <source>
        <strain evidence="3">NBRC 106396</strain>
    </source>
</reference>
<feature type="transmembrane region" description="Helical" evidence="1">
    <location>
        <begin position="102"/>
        <end position="127"/>
    </location>
</feature>
<dbReference type="Proteomes" id="UP001596549">
    <property type="component" value="Unassembled WGS sequence"/>
</dbReference>
<keyword evidence="1" id="KW-0812">Transmembrane</keyword>
<feature type="transmembrane region" description="Helical" evidence="1">
    <location>
        <begin position="6"/>
        <end position="20"/>
    </location>
</feature>
<dbReference type="InterPro" id="IPR025664">
    <property type="entry name" value="Spore_III_AC/AD"/>
</dbReference>
<comment type="caution">
    <text evidence="2">The sequence shown here is derived from an EMBL/GenBank/DDBJ whole genome shotgun (WGS) entry which is preliminary data.</text>
</comment>
<dbReference type="RefSeq" id="WP_379745737.1">
    <property type="nucleotide sequence ID" value="NZ_JBHTCP010000003.1"/>
</dbReference>
<keyword evidence="3" id="KW-1185">Reference proteome</keyword>
<dbReference type="InterPro" id="IPR014211">
    <property type="entry name" value="Spore_III_AD"/>
</dbReference>
<keyword evidence="1" id="KW-1133">Transmembrane helix</keyword>
<evidence type="ECO:0000256" key="1">
    <source>
        <dbReference type="SAM" id="Phobius"/>
    </source>
</evidence>
<proteinExistence type="predicted"/>
<protein>
    <submittedName>
        <fullName evidence="2">Stage III sporulation protein AD</fullName>
    </submittedName>
</protein>